<evidence type="ECO:0000313" key="8">
    <source>
        <dbReference type="Proteomes" id="UP001378592"/>
    </source>
</evidence>
<comment type="similarity">
    <text evidence="2 6">Belongs to the peroxisomal membrane protein PXMP2/4 family.</text>
</comment>
<evidence type="ECO:0000256" key="3">
    <source>
        <dbReference type="ARBA" id="ARBA00022692"/>
    </source>
</evidence>
<protein>
    <recommendedName>
        <fullName evidence="9">Mpv17-like protein 2</fullName>
    </recommendedName>
</protein>
<dbReference type="PANTHER" id="PTHR11266">
    <property type="entry name" value="PEROXISOMAL MEMBRANE PROTEIN 2, PXMP2 MPV17"/>
    <property type="match status" value="1"/>
</dbReference>
<feature type="transmembrane region" description="Helical" evidence="6">
    <location>
        <begin position="106"/>
        <end position="127"/>
    </location>
</feature>
<gene>
    <name evidence="7" type="ORF">R5R35_007728</name>
</gene>
<proteinExistence type="inferred from homology"/>
<evidence type="ECO:0000256" key="2">
    <source>
        <dbReference type="ARBA" id="ARBA00006824"/>
    </source>
</evidence>
<keyword evidence="3 6" id="KW-0812">Transmembrane</keyword>
<keyword evidence="4 6" id="KW-1133">Transmembrane helix</keyword>
<dbReference type="AlphaFoldDB" id="A0AAN9VAI3"/>
<organism evidence="7 8">
    <name type="scientific">Gryllus longicercus</name>
    <dbReference type="NCBI Taxonomy" id="2509291"/>
    <lineage>
        <taxon>Eukaryota</taxon>
        <taxon>Metazoa</taxon>
        <taxon>Ecdysozoa</taxon>
        <taxon>Arthropoda</taxon>
        <taxon>Hexapoda</taxon>
        <taxon>Insecta</taxon>
        <taxon>Pterygota</taxon>
        <taxon>Neoptera</taxon>
        <taxon>Polyneoptera</taxon>
        <taxon>Orthoptera</taxon>
        <taxon>Ensifera</taxon>
        <taxon>Gryllidea</taxon>
        <taxon>Grylloidea</taxon>
        <taxon>Gryllidae</taxon>
        <taxon>Gryllinae</taxon>
        <taxon>Gryllus</taxon>
    </lineage>
</organism>
<keyword evidence="8" id="KW-1185">Reference proteome</keyword>
<dbReference type="GO" id="GO:0016020">
    <property type="term" value="C:membrane"/>
    <property type="evidence" value="ECO:0007669"/>
    <property type="project" value="UniProtKB-SubCell"/>
</dbReference>
<dbReference type="InterPro" id="IPR007248">
    <property type="entry name" value="Mpv17_PMP22"/>
</dbReference>
<evidence type="ECO:0000256" key="6">
    <source>
        <dbReference type="RuleBase" id="RU363053"/>
    </source>
</evidence>
<comment type="subcellular location">
    <subcellularLocation>
        <location evidence="1">Membrane</location>
        <topology evidence="1">Multi-pass membrane protein</topology>
    </subcellularLocation>
</comment>
<sequence length="197" mass="23227">MHYARYIFRILQSKAVAQCHYVGRVLFSKHLLLTNVGISSFSSALGDFIEQQYEIVQNEKRKWDKMRTYNMTVSGITVGILCHYTYYYLDILYPGRTLRNIIKKVLIDQIVCSPLCIGLFFGTLAVLEKSDWDTYKDEVIEKGWRLYFAEWMVWPPAQLVNFYIVPPKFRVLYDNLISLGFDIYTSYIKHEVDSKEN</sequence>
<comment type="caution">
    <text evidence="7">The sequence shown here is derived from an EMBL/GenBank/DDBJ whole genome shotgun (WGS) entry which is preliminary data.</text>
</comment>
<reference evidence="7 8" key="1">
    <citation type="submission" date="2024-03" db="EMBL/GenBank/DDBJ databases">
        <title>The genome assembly and annotation of the cricket Gryllus longicercus Weissman &amp; Gray.</title>
        <authorList>
            <person name="Szrajer S."/>
            <person name="Gray D."/>
            <person name="Ylla G."/>
        </authorList>
    </citation>
    <scope>NUCLEOTIDE SEQUENCE [LARGE SCALE GENOMIC DNA]</scope>
    <source>
        <strain evidence="7">DAG 2021-001</strain>
        <tissue evidence="7">Whole body minus gut</tissue>
    </source>
</reference>
<accession>A0AAN9VAI3</accession>
<dbReference type="Pfam" id="PF04117">
    <property type="entry name" value="Mpv17_PMP22"/>
    <property type="match status" value="1"/>
</dbReference>
<evidence type="ECO:0000256" key="4">
    <source>
        <dbReference type="ARBA" id="ARBA00022989"/>
    </source>
</evidence>
<evidence type="ECO:0000256" key="1">
    <source>
        <dbReference type="ARBA" id="ARBA00004141"/>
    </source>
</evidence>
<dbReference type="PANTHER" id="PTHR11266:SF8">
    <property type="entry name" value="MPV17-LIKE PROTEIN 2"/>
    <property type="match status" value="1"/>
</dbReference>
<dbReference type="GO" id="GO:0061668">
    <property type="term" value="P:mitochondrial ribosome assembly"/>
    <property type="evidence" value="ECO:0007669"/>
    <property type="project" value="TreeGrafter"/>
</dbReference>
<keyword evidence="5 6" id="KW-0472">Membrane</keyword>
<name>A0AAN9VAI3_9ORTH</name>
<feature type="transmembrane region" description="Helical" evidence="6">
    <location>
        <begin position="68"/>
        <end position="86"/>
    </location>
</feature>
<evidence type="ECO:0008006" key="9">
    <source>
        <dbReference type="Google" id="ProtNLM"/>
    </source>
</evidence>
<dbReference type="EMBL" id="JAZDUA010000451">
    <property type="protein sequence ID" value="KAK7792376.1"/>
    <property type="molecule type" value="Genomic_DNA"/>
</dbReference>
<evidence type="ECO:0000313" key="7">
    <source>
        <dbReference type="EMBL" id="KAK7792376.1"/>
    </source>
</evidence>
<dbReference type="Proteomes" id="UP001378592">
    <property type="component" value="Unassembled WGS sequence"/>
</dbReference>
<evidence type="ECO:0000256" key="5">
    <source>
        <dbReference type="ARBA" id="ARBA00023136"/>
    </source>
</evidence>
<dbReference type="GO" id="GO:0005739">
    <property type="term" value="C:mitochondrion"/>
    <property type="evidence" value="ECO:0007669"/>
    <property type="project" value="TreeGrafter"/>
</dbReference>